<protein>
    <submittedName>
        <fullName evidence="1">DUF433 domain-containing protein</fullName>
    </submittedName>
</protein>
<name>A0A552Q0Z1_9CHRO</name>
<organism evidence="1 2">
    <name type="scientific">Microcystis panniformis Mp_MB_F_20051200_S9</name>
    <dbReference type="NCBI Taxonomy" id="2486223"/>
    <lineage>
        <taxon>Bacteria</taxon>
        <taxon>Bacillati</taxon>
        <taxon>Cyanobacteriota</taxon>
        <taxon>Cyanophyceae</taxon>
        <taxon>Oscillatoriophycideae</taxon>
        <taxon>Chroococcales</taxon>
        <taxon>Microcystaceae</taxon>
        <taxon>Microcystis</taxon>
    </lineage>
</organism>
<reference evidence="1 2" key="1">
    <citation type="submission" date="2019-01" db="EMBL/GenBank/DDBJ databases">
        <title>Coherence of Microcystis species and biogeography revealed through population genomics.</title>
        <authorList>
            <person name="Perez-Carrascal O.M."/>
            <person name="Terrat Y."/>
            <person name="Giani A."/>
            <person name="Fortin N."/>
            <person name="Tromas N."/>
            <person name="Shapiro B.J."/>
        </authorList>
    </citation>
    <scope>NUCLEOTIDE SEQUENCE [LARGE SCALE GENOMIC DNA]</scope>
    <source>
        <strain evidence="1">Mp_MB_F_20051200_S9</strain>
    </source>
</reference>
<dbReference type="Pfam" id="PF04255">
    <property type="entry name" value="DUF433"/>
    <property type="match status" value="1"/>
</dbReference>
<sequence length="103" mass="11683">MTVTLTQHIAINPDIRNGRPHIVGSRITVAEIAIMYLKMGQSLELIAGKYHLSLASVYGAMSYYYEHQGEIDQQMAEDEAFADEFQKNNPSRLQEKLRALRGE</sequence>
<gene>
    <name evidence="1" type="ORF">EWV53_09735</name>
</gene>
<dbReference type="Gene3D" id="1.10.10.10">
    <property type="entry name" value="Winged helix-like DNA-binding domain superfamily/Winged helix DNA-binding domain"/>
    <property type="match status" value="1"/>
</dbReference>
<dbReference type="EMBL" id="SFAC01000118">
    <property type="protein sequence ID" value="TRV62887.1"/>
    <property type="molecule type" value="Genomic_DNA"/>
</dbReference>
<evidence type="ECO:0000313" key="2">
    <source>
        <dbReference type="Proteomes" id="UP000317165"/>
    </source>
</evidence>
<dbReference type="SUPFAM" id="SSF46689">
    <property type="entry name" value="Homeodomain-like"/>
    <property type="match status" value="1"/>
</dbReference>
<evidence type="ECO:0000313" key="1">
    <source>
        <dbReference type="EMBL" id="TRV62887.1"/>
    </source>
</evidence>
<comment type="caution">
    <text evidence="1">The sequence shown here is derived from an EMBL/GenBank/DDBJ whole genome shotgun (WGS) entry which is preliminary data.</text>
</comment>
<proteinExistence type="predicted"/>
<dbReference type="InterPro" id="IPR009057">
    <property type="entry name" value="Homeodomain-like_sf"/>
</dbReference>
<dbReference type="InterPro" id="IPR036388">
    <property type="entry name" value="WH-like_DNA-bd_sf"/>
</dbReference>
<dbReference type="PANTHER" id="PTHR34849:SF1">
    <property type="entry name" value="SLR0770 PROTEIN"/>
    <property type="match status" value="1"/>
</dbReference>
<dbReference type="AlphaFoldDB" id="A0A552Q0Z1"/>
<accession>A0A552Q0Z1</accession>
<dbReference type="InterPro" id="IPR007367">
    <property type="entry name" value="DUF433"/>
</dbReference>
<dbReference type="PANTHER" id="PTHR34849">
    <property type="entry name" value="SSL5025 PROTEIN"/>
    <property type="match status" value="1"/>
</dbReference>
<dbReference type="Proteomes" id="UP000317165">
    <property type="component" value="Unassembled WGS sequence"/>
</dbReference>